<name>A0A9W4NUA5_9EURO</name>
<evidence type="ECO:0000259" key="2">
    <source>
        <dbReference type="Pfam" id="PF00501"/>
    </source>
</evidence>
<dbReference type="AlphaFoldDB" id="A0A9W4NUA5"/>
<dbReference type="PANTHER" id="PTHR43201:SF8">
    <property type="entry name" value="ACYL-COA SYNTHETASE FAMILY MEMBER 3"/>
    <property type="match status" value="1"/>
</dbReference>
<evidence type="ECO:0000313" key="3">
    <source>
        <dbReference type="EMBL" id="CAG8410433.1"/>
    </source>
</evidence>
<dbReference type="OrthoDB" id="550424at2759"/>
<evidence type="ECO:0000256" key="1">
    <source>
        <dbReference type="ARBA" id="ARBA00006432"/>
    </source>
</evidence>
<dbReference type="Gene3D" id="3.40.50.12780">
    <property type="entry name" value="N-terminal domain of ligase-like"/>
    <property type="match status" value="1"/>
</dbReference>
<gene>
    <name evidence="3" type="ORF">PSALAMII_LOCUS8637</name>
</gene>
<dbReference type="Gene3D" id="3.30.300.30">
    <property type="match status" value="1"/>
</dbReference>
<dbReference type="PANTHER" id="PTHR43201">
    <property type="entry name" value="ACYL-COA SYNTHETASE"/>
    <property type="match status" value="1"/>
</dbReference>
<evidence type="ECO:0000313" key="4">
    <source>
        <dbReference type="Proteomes" id="UP001152592"/>
    </source>
</evidence>
<comment type="caution">
    <text evidence="3">The sequence shown here is derived from an EMBL/GenBank/DDBJ whole genome shotgun (WGS) entry which is preliminary data.</text>
</comment>
<sequence>MTVSSLSMLPNDVLFARLLSIATKKDDKVIVDDHSTGTKFGYTQILHGIVRLRQKLKDVLWEEISQDSGQFYVALLAPNGYEFIIGVLAVLACGGVVVPMPTGALPTEAAYILRQCDARCVIVSHELSDLASEIQKEVDILSVIIDNSDCDGFNVPSATAYSLDSSVPTAEETPSVLFFTSGTTGPPKGVLHARRTINKYARMQEEPESNDEICIIPRGAFWSIYFTKLFQMLLTGVRVEIQNFGRNYNLIWEKFREKTGTKIVLSPTFWYGMMRHYEAHIANLPHEEIQEYVEGVRYIRDATATGAMPSSRVKEFWQDMRGGRPLKVLYGSTETQEIAVWNGDSTSDESDLGTPLPSVSLKLSNGDEGEILVKAPSQFLRYLNAPDATAKRFDSEGFFKTGDMAILQNGRFIFKGRENMDRQSSSLLTVYPSCNLTAFLTLVFKFYTYKVPRTQVEASLTALPYVSEGYVLPVEDPQCDTRTAALVRFHDSARGVDLQALRDDLSKSMPAYQLPTVLRVLKEHETVPRTWSDKTAMMKAVHMFFPQDSQDRICGESTEVMDIGDFMKMKTTKPWELSGMR</sequence>
<dbReference type="InterPro" id="IPR020845">
    <property type="entry name" value="AMP-binding_CS"/>
</dbReference>
<dbReference type="InterPro" id="IPR000873">
    <property type="entry name" value="AMP-dep_synth/lig_dom"/>
</dbReference>
<dbReference type="PROSITE" id="PS00455">
    <property type="entry name" value="AMP_BINDING"/>
    <property type="match status" value="1"/>
</dbReference>
<dbReference type="GO" id="GO:0006631">
    <property type="term" value="P:fatty acid metabolic process"/>
    <property type="evidence" value="ECO:0007669"/>
    <property type="project" value="TreeGrafter"/>
</dbReference>
<reference evidence="3" key="1">
    <citation type="submission" date="2021-07" db="EMBL/GenBank/DDBJ databases">
        <authorList>
            <person name="Branca A.L. A."/>
        </authorList>
    </citation>
    <scope>NUCLEOTIDE SEQUENCE</scope>
</reference>
<dbReference type="EMBL" id="CAJVPD010000265">
    <property type="protein sequence ID" value="CAG8410433.1"/>
    <property type="molecule type" value="Genomic_DNA"/>
</dbReference>
<dbReference type="SUPFAM" id="SSF56801">
    <property type="entry name" value="Acetyl-CoA synthetase-like"/>
    <property type="match status" value="1"/>
</dbReference>
<accession>A0A9W4NUA5</accession>
<feature type="domain" description="AMP-dependent synthetase/ligase" evidence="2">
    <location>
        <begin position="71"/>
        <end position="383"/>
    </location>
</feature>
<dbReference type="InterPro" id="IPR045851">
    <property type="entry name" value="AMP-bd_C_sf"/>
</dbReference>
<protein>
    <recommendedName>
        <fullName evidence="2">AMP-dependent synthetase/ligase domain-containing protein</fullName>
    </recommendedName>
</protein>
<comment type="similarity">
    <text evidence="1">Belongs to the ATP-dependent AMP-binding enzyme family.</text>
</comment>
<dbReference type="GO" id="GO:0031956">
    <property type="term" value="F:medium-chain fatty acid-CoA ligase activity"/>
    <property type="evidence" value="ECO:0007669"/>
    <property type="project" value="TreeGrafter"/>
</dbReference>
<dbReference type="Proteomes" id="UP001152592">
    <property type="component" value="Unassembled WGS sequence"/>
</dbReference>
<dbReference type="Pfam" id="PF00501">
    <property type="entry name" value="AMP-binding"/>
    <property type="match status" value="1"/>
</dbReference>
<organism evidence="3 4">
    <name type="scientific">Penicillium salamii</name>
    <dbReference type="NCBI Taxonomy" id="1612424"/>
    <lineage>
        <taxon>Eukaryota</taxon>
        <taxon>Fungi</taxon>
        <taxon>Dikarya</taxon>
        <taxon>Ascomycota</taxon>
        <taxon>Pezizomycotina</taxon>
        <taxon>Eurotiomycetes</taxon>
        <taxon>Eurotiomycetidae</taxon>
        <taxon>Eurotiales</taxon>
        <taxon>Aspergillaceae</taxon>
        <taxon>Penicillium</taxon>
    </lineage>
</organism>
<dbReference type="InterPro" id="IPR042099">
    <property type="entry name" value="ANL_N_sf"/>
</dbReference>
<proteinExistence type="inferred from homology"/>